<protein>
    <submittedName>
        <fullName evidence="4">Maleylacetoacetate isomerase</fullName>
    </submittedName>
</protein>
<dbReference type="InterPro" id="IPR004045">
    <property type="entry name" value="Glutathione_S-Trfase_N"/>
</dbReference>
<comment type="similarity">
    <text evidence="1">Belongs to the GST superfamily. Zeta family.</text>
</comment>
<dbReference type="GO" id="GO:0004364">
    <property type="term" value="F:glutathione transferase activity"/>
    <property type="evidence" value="ECO:0007669"/>
    <property type="project" value="TreeGrafter"/>
</dbReference>
<dbReference type="InterPro" id="IPR040079">
    <property type="entry name" value="Glutathione_S-Trfase"/>
</dbReference>
<dbReference type="SUPFAM" id="SSF47616">
    <property type="entry name" value="GST C-terminal domain-like"/>
    <property type="match status" value="1"/>
</dbReference>
<evidence type="ECO:0000259" key="2">
    <source>
        <dbReference type="PROSITE" id="PS50404"/>
    </source>
</evidence>
<dbReference type="Pfam" id="PF13410">
    <property type="entry name" value="GST_C_2"/>
    <property type="match status" value="1"/>
</dbReference>
<name>A0A512BSN2_9HYPH</name>
<dbReference type="Pfam" id="PF02798">
    <property type="entry name" value="GST_N"/>
    <property type="match status" value="1"/>
</dbReference>
<dbReference type="SFLD" id="SFLDS00019">
    <property type="entry name" value="Glutathione_Transferase_(cytos"/>
    <property type="match status" value="1"/>
</dbReference>
<dbReference type="PROSITE" id="PS50404">
    <property type="entry name" value="GST_NTER"/>
    <property type="match status" value="1"/>
</dbReference>
<dbReference type="InterPro" id="IPR036282">
    <property type="entry name" value="Glutathione-S-Trfase_C_sf"/>
</dbReference>
<dbReference type="RefSeq" id="WP_114185035.1">
    <property type="nucleotide sequence ID" value="NZ_BJYU01000034.1"/>
</dbReference>
<dbReference type="PROSITE" id="PS50405">
    <property type="entry name" value="GST_CTER"/>
    <property type="match status" value="1"/>
</dbReference>
<feature type="domain" description="GST C-terminal" evidence="3">
    <location>
        <begin position="85"/>
        <end position="208"/>
    </location>
</feature>
<dbReference type="AlphaFoldDB" id="A0A512BSN2"/>
<dbReference type="OrthoDB" id="509852at2"/>
<dbReference type="Proteomes" id="UP000321085">
    <property type="component" value="Unassembled WGS sequence"/>
</dbReference>
<keyword evidence="4" id="KW-0413">Isomerase</keyword>
<evidence type="ECO:0000259" key="3">
    <source>
        <dbReference type="PROSITE" id="PS50405"/>
    </source>
</evidence>
<reference evidence="4 5" key="1">
    <citation type="submission" date="2019-07" db="EMBL/GenBank/DDBJ databases">
        <title>Whole genome shotgun sequence of Microvirga aerophila NBRC 106136.</title>
        <authorList>
            <person name="Hosoyama A."/>
            <person name="Uohara A."/>
            <person name="Ohji S."/>
            <person name="Ichikawa N."/>
        </authorList>
    </citation>
    <scope>NUCLEOTIDE SEQUENCE [LARGE SCALE GENOMIC DNA]</scope>
    <source>
        <strain evidence="4 5">NBRC 106136</strain>
    </source>
</reference>
<dbReference type="GO" id="GO:0005737">
    <property type="term" value="C:cytoplasm"/>
    <property type="evidence" value="ECO:0007669"/>
    <property type="project" value="InterPro"/>
</dbReference>
<dbReference type="Gene3D" id="3.40.30.10">
    <property type="entry name" value="Glutaredoxin"/>
    <property type="match status" value="1"/>
</dbReference>
<dbReference type="CDD" id="cd03042">
    <property type="entry name" value="GST_N_Zeta"/>
    <property type="match status" value="1"/>
</dbReference>
<dbReference type="PANTHER" id="PTHR42673:SF21">
    <property type="entry name" value="GLUTATHIONE S-TRANSFERASE YFCF"/>
    <property type="match status" value="1"/>
</dbReference>
<accession>A0A512BSN2</accession>
<proteinExistence type="inferred from homology"/>
<dbReference type="SFLD" id="SFLDG00358">
    <property type="entry name" value="Main_(cytGST)"/>
    <property type="match status" value="1"/>
</dbReference>
<evidence type="ECO:0000256" key="1">
    <source>
        <dbReference type="ARBA" id="ARBA00010007"/>
    </source>
</evidence>
<keyword evidence="5" id="KW-1185">Reference proteome</keyword>
<organism evidence="4 5">
    <name type="scientific">Microvirga aerophila</name>
    <dbReference type="NCBI Taxonomy" id="670291"/>
    <lineage>
        <taxon>Bacteria</taxon>
        <taxon>Pseudomonadati</taxon>
        <taxon>Pseudomonadota</taxon>
        <taxon>Alphaproteobacteria</taxon>
        <taxon>Hyphomicrobiales</taxon>
        <taxon>Methylobacteriaceae</taxon>
        <taxon>Microvirga</taxon>
    </lineage>
</organism>
<dbReference type="InterPro" id="IPR005955">
    <property type="entry name" value="GST_Zeta"/>
</dbReference>
<dbReference type="GO" id="GO:0016034">
    <property type="term" value="F:maleylacetoacetate isomerase activity"/>
    <property type="evidence" value="ECO:0007669"/>
    <property type="project" value="TreeGrafter"/>
</dbReference>
<gene>
    <name evidence="4" type="primary">maiA</name>
    <name evidence="4" type="ORF">MAE02_26850</name>
</gene>
<dbReference type="SUPFAM" id="SSF52833">
    <property type="entry name" value="Thioredoxin-like"/>
    <property type="match status" value="1"/>
</dbReference>
<dbReference type="InterPro" id="IPR036249">
    <property type="entry name" value="Thioredoxin-like_sf"/>
</dbReference>
<dbReference type="InterPro" id="IPR010987">
    <property type="entry name" value="Glutathione-S-Trfase_C-like"/>
</dbReference>
<dbReference type="InterPro" id="IPR034333">
    <property type="entry name" value="GST_Zeta_N"/>
</dbReference>
<dbReference type="EMBL" id="BJYU01000034">
    <property type="protein sequence ID" value="GEO14989.1"/>
    <property type="molecule type" value="Genomic_DNA"/>
</dbReference>
<feature type="domain" description="GST N-terminal" evidence="2">
    <location>
        <begin position="1"/>
        <end position="80"/>
    </location>
</feature>
<evidence type="ECO:0000313" key="5">
    <source>
        <dbReference type="Proteomes" id="UP000321085"/>
    </source>
</evidence>
<dbReference type="CDD" id="cd03191">
    <property type="entry name" value="GST_C_Zeta"/>
    <property type="match status" value="1"/>
</dbReference>
<dbReference type="PANTHER" id="PTHR42673">
    <property type="entry name" value="MALEYLACETOACETATE ISOMERASE"/>
    <property type="match status" value="1"/>
</dbReference>
<dbReference type="NCBIfam" id="TIGR01262">
    <property type="entry name" value="maiA"/>
    <property type="match status" value="1"/>
</dbReference>
<dbReference type="GO" id="GO:0006559">
    <property type="term" value="P:L-phenylalanine catabolic process"/>
    <property type="evidence" value="ECO:0007669"/>
    <property type="project" value="TreeGrafter"/>
</dbReference>
<dbReference type="GO" id="GO:0006749">
    <property type="term" value="P:glutathione metabolic process"/>
    <property type="evidence" value="ECO:0007669"/>
    <property type="project" value="TreeGrafter"/>
</dbReference>
<dbReference type="Gene3D" id="1.20.1050.10">
    <property type="match status" value="1"/>
</dbReference>
<comment type="caution">
    <text evidence="4">The sequence shown here is derived from an EMBL/GenBank/DDBJ whole genome shotgun (WGS) entry which is preliminary data.</text>
</comment>
<evidence type="ECO:0000313" key="4">
    <source>
        <dbReference type="EMBL" id="GEO14989.1"/>
    </source>
</evidence>
<sequence>MKLYTYFRSSAAYRVRIALNLKGVAYESMPVNLLKGEHRDEAYRVVNPHGRLPALDLGDTVLVQSPAILEYLDEVYPEPPLLPGDPVQRARIRAVASLVGCDIHPLNNLAVLSYIKRQLGHDQATVDEWYAHWIHQGFEAIETMIEPGPFAFGPHPTLADIYLVPQIFNARRFNIPLDAYPNIVSVEAACAAQPAFQEAAPARQPDAA</sequence>
<dbReference type="InterPro" id="IPR034330">
    <property type="entry name" value="GST_Zeta_C"/>
</dbReference>